<dbReference type="Gene3D" id="2.30.30.110">
    <property type="match status" value="1"/>
</dbReference>
<dbReference type="InterPro" id="IPR011067">
    <property type="entry name" value="Plasmid_toxin/cell-grow_inhib"/>
</dbReference>
<evidence type="ECO:0000256" key="3">
    <source>
        <dbReference type="SAM" id="MobiDB-lite"/>
    </source>
</evidence>
<evidence type="ECO:0000256" key="2">
    <source>
        <dbReference type="ARBA" id="ARBA00022649"/>
    </source>
</evidence>
<comment type="similarity">
    <text evidence="1">Belongs to the PemK/MazF family.</text>
</comment>
<reference evidence="4" key="1">
    <citation type="journal article" date="2021" name="PeerJ">
        <title>Extensive microbial diversity within the chicken gut microbiome revealed by metagenomics and culture.</title>
        <authorList>
            <person name="Gilroy R."/>
            <person name="Ravi A."/>
            <person name="Getino M."/>
            <person name="Pursley I."/>
            <person name="Horton D.L."/>
            <person name="Alikhan N.F."/>
            <person name="Baker D."/>
            <person name="Gharbi K."/>
            <person name="Hall N."/>
            <person name="Watson M."/>
            <person name="Adriaenssens E.M."/>
            <person name="Foster-Nyarko E."/>
            <person name="Jarju S."/>
            <person name="Secka A."/>
            <person name="Antonio M."/>
            <person name="Oren A."/>
            <person name="Chaudhuri R.R."/>
            <person name="La Ragione R."/>
            <person name="Hildebrand F."/>
            <person name="Pallen M.J."/>
        </authorList>
    </citation>
    <scope>NUCLEOTIDE SEQUENCE</scope>
    <source>
        <strain evidence="4">ChiGjej1B1-18357</strain>
    </source>
</reference>
<dbReference type="InterPro" id="IPR003477">
    <property type="entry name" value="PemK-like"/>
</dbReference>
<evidence type="ECO:0000313" key="4">
    <source>
        <dbReference type="EMBL" id="HJE89655.1"/>
    </source>
</evidence>
<dbReference type="SUPFAM" id="SSF50118">
    <property type="entry name" value="Cell growth inhibitor/plasmid maintenance toxic component"/>
    <property type="match status" value="1"/>
</dbReference>
<dbReference type="Pfam" id="PF02452">
    <property type="entry name" value="PemK_toxin"/>
    <property type="match status" value="1"/>
</dbReference>
<evidence type="ECO:0000256" key="1">
    <source>
        <dbReference type="ARBA" id="ARBA00007521"/>
    </source>
</evidence>
<protein>
    <submittedName>
        <fullName evidence="4">Type II toxin-antitoxin system PemK/MazF family toxin</fullName>
    </submittedName>
</protein>
<feature type="region of interest" description="Disordered" evidence="3">
    <location>
        <begin position="20"/>
        <end position="67"/>
    </location>
</feature>
<reference evidence="4" key="2">
    <citation type="submission" date="2021-09" db="EMBL/GenBank/DDBJ databases">
        <authorList>
            <person name="Gilroy R."/>
        </authorList>
    </citation>
    <scope>NUCLEOTIDE SEQUENCE</scope>
    <source>
        <strain evidence="4">ChiGjej1B1-18357</strain>
    </source>
</reference>
<dbReference type="EMBL" id="DYXM01000028">
    <property type="protein sequence ID" value="HJE89655.1"/>
    <property type="molecule type" value="Genomic_DNA"/>
</dbReference>
<sequence>MAINWNRVGRTAVSMARRYGPRVAREVQKQAKSRGIGPGAGRQQGSGNNGGQSAGRPAATTDHDTSAKARTIVYAPELDGNADPGEVVWTWVEFEENDGRGKDRPVLVVGRDGGTLLGLMLSSQDKRADDRHWVGIGRGAWDHGDKPSWLRLDRVLDVPEDGIRREGAILPKADFDKVADKLRAEYGWS</sequence>
<gene>
    <name evidence="4" type="ORF">K8V11_01425</name>
</gene>
<dbReference type="AlphaFoldDB" id="A0A921F1M1"/>
<keyword evidence="2" id="KW-1277">Toxin-antitoxin system</keyword>
<comment type="caution">
    <text evidence="4">The sequence shown here is derived from an EMBL/GenBank/DDBJ whole genome shotgun (WGS) entry which is preliminary data.</text>
</comment>
<feature type="compositionally biased region" description="Gly residues" evidence="3">
    <location>
        <begin position="36"/>
        <end position="53"/>
    </location>
</feature>
<name>A0A921F1M1_9ACTN</name>
<dbReference type="GO" id="GO:0003677">
    <property type="term" value="F:DNA binding"/>
    <property type="evidence" value="ECO:0007669"/>
    <property type="project" value="InterPro"/>
</dbReference>
<dbReference type="RefSeq" id="WP_303910423.1">
    <property type="nucleotide sequence ID" value="NZ_DYXM01000028.1"/>
</dbReference>
<accession>A0A921F1M1</accession>
<proteinExistence type="inferred from homology"/>
<evidence type="ECO:0000313" key="5">
    <source>
        <dbReference type="Proteomes" id="UP000776650"/>
    </source>
</evidence>
<dbReference type="Proteomes" id="UP000776650">
    <property type="component" value="Unassembled WGS sequence"/>
</dbReference>
<organism evidence="4 5">
    <name type="scientific">Dietzia timorensis</name>
    <dbReference type="NCBI Taxonomy" id="499555"/>
    <lineage>
        <taxon>Bacteria</taxon>
        <taxon>Bacillati</taxon>
        <taxon>Actinomycetota</taxon>
        <taxon>Actinomycetes</taxon>
        <taxon>Mycobacteriales</taxon>
        <taxon>Dietziaceae</taxon>
        <taxon>Dietzia</taxon>
    </lineage>
</organism>